<evidence type="ECO:0000256" key="1">
    <source>
        <dbReference type="SAM" id="MobiDB-lite"/>
    </source>
</evidence>
<dbReference type="EMBL" id="LAZR01021735">
    <property type="protein sequence ID" value="KKL84316.1"/>
    <property type="molecule type" value="Genomic_DNA"/>
</dbReference>
<gene>
    <name evidence="2" type="ORF">LCGC14_1965940</name>
</gene>
<protein>
    <submittedName>
        <fullName evidence="2">Uncharacterized protein</fullName>
    </submittedName>
</protein>
<sequence length="391" mass="43742">MTQGLPPLPDLGSGLEVGQRLPIGTPSEPPPDEYPRFLKYLRDRRGDLFRLMANTARGNFRQNSFYNEWKRAGYPTTYTPLAVKPISPQDVARLGEKGIDPGLLGEAGIPFEEETPLDRIKAILAAQGPVDEALTKLTEDGEVDPVTGKEGFWGPDGWFWEPDEFGVFHKTDFDPARREQPLAPTQPTGLTPFQQAQQEQQQQQFQTTQQRLFQEREATRLFREQQFGFQEETRRLEQEQFQLQLTGQREERLAQLAAQPISWLEHAALSGQTPVVQPWMIPLMRPGQNLQVGQPIPGFQPALPGGAVEQGGFIPGTATPSPLGTQFANLPELRRPSAQLFARMGPTAQQQFLGFRQARTGIPPQETLFRQRQTGPPGSSGGGFQQQRLRV</sequence>
<comment type="caution">
    <text evidence="2">The sequence shown here is derived from an EMBL/GenBank/DDBJ whole genome shotgun (WGS) entry which is preliminary data.</text>
</comment>
<feature type="region of interest" description="Disordered" evidence="1">
    <location>
        <begin position="368"/>
        <end position="391"/>
    </location>
</feature>
<feature type="region of interest" description="Disordered" evidence="1">
    <location>
        <begin position="1"/>
        <end position="34"/>
    </location>
</feature>
<feature type="compositionally biased region" description="Low complexity" evidence="1">
    <location>
        <begin position="194"/>
        <end position="206"/>
    </location>
</feature>
<evidence type="ECO:0000313" key="2">
    <source>
        <dbReference type="EMBL" id="KKL84316.1"/>
    </source>
</evidence>
<accession>A0A0F9G1J6</accession>
<dbReference type="AlphaFoldDB" id="A0A0F9G1J6"/>
<feature type="region of interest" description="Disordered" evidence="1">
    <location>
        <begin position="177"/>
        <end position="206"/>
    </location>
</feature>
<name>A0A0F9G1J6_9ZZZZ</name>
<reference evidence="2" key="1">
    <citation type="journal article" date="2015" name="Nature">
        <title>Complex archaea that bridge the gap between prokaryotes and eukaryotes.</title>
        <authorList>
            <person name="Spang A."/>
            <person name="Saw J.H."/>
            <person name="Jorgensen S.L."/>
            <person name="Zaremba-Niedzwiedzka K."/>
            <person name="Martijn J."/>
            <person name="Lind A.E."/>
            <person name="van Eijk R."/>
            <person name="Schleper C."/>
            <person name="Guy L."/>
            <person name="Ettema T.J."/>
        </authorList>
    </citation>
    <scope>NUCLEOTIDE SEQUENCE</scope>
</reference>
<organism evidence="2">
    <name type="scientific">marine sediment metagenome</name>
    <dbReference type="NCBI Taxonomy" id="412755"/>
    <lineage>
        <taxon>unclassified sequences</taxon>
        <taxon>metagenomes</taxon>
        <taxon>ecological metagenomes</taxon>
    </lineage>
</organism>
<proteinExistence type="predicted"/>
<feature type="compositionally biased region" description="Polar residues" evidence="1">
    <location>
        <begin position="183"/>
        <end position="193"/>
    </location>
</feature>